<dbReference type="AlphaFoldDB" id="A0A100XC77"/>
<feature type="domain" description="Acyl-CoA dehydrogenase/oxidase C-terminal" evidence="6">
    <location>
        <begin position="219"/>
        <end position="352"/>
    </location>
</feature>
<organism evidence="8 9">
    <name type="scientific">Mycolicibacterium thermoresistibile</name>
    <name type="common">Mycobacterium thermoresistibile</name>
    <dbReference type="NCBI Taxonomy" id="1797"/>
    <lineage>
        <taxon>Bacteria</taxon>
        <taxon>Bacillati</taxon>
        <taxon>Actinomycetota</taxon>
        <taxon>Actinomycetes</taxon>
        <taxon>Mycobacteriales</taxon>
        <taxon>Mycobacteriaceae</taxon>
        <taxon>Mycolicibacterium</taxon>
    </lineage>
</organism>
<dbReference type="InterPro" id="IPR037069">
    <property type="entry name" value="AcylCoA_DH/ox_N_sf"/>
</dbReference>
<dbReference type="OrthoDB" id="8677713at2"/>
<evidence type="ECO:0000256" key="1">
    <source>
        <dbReference type="ARBA" id="ARBA00001974"/>
    </source>
</evidence>
<evidence type="ECO:0000256" key="2">
    <source>
        <dbReference type="ARBA" id="ARBA00009347"/>
    </source>
</evidence>
<comment type="similarity">
    <text evidence="2">Belongs to the acyl-CoA dehydrogenase family.</text>
</comment>
<dbReference type="Pfam" id="PF02771">
    <property type="entry name" value="Acyl-CoA_dh_N"/>
    <property type="match status" value="1"/>
</dbReference>
<dbReference type="Gene3D" id="1.20.140.10">
    <property type="entry name" value="Butyryl-CoA Dehydrogenase, subunit A, domain 3"/>
    <property type="match status" value="1"/>
</dbReference>
<dbReference type="InterPro" id="IPR036250">
    <property type="entry name" value="AcylCo_DH-like_C"/>
</dbReference>
<dbReference type="SUPFAM" id="SSF47203">
    <property type="entry name" value="Acyl-CoA dehydrogenase C-terminal domain-like"/>
    <property type="match status" value="1"/>
</dbReference>
<dbReference type="InterPro" id="IPR009075">
    <property type="entry name" value="AcylCo_DH/oxidase_C"/>
</dbReference>
<dbReference type="InterPro" id="IPR009100">
    <property type="entry name" value="AcylCoA_DH/oxidase_NM_dom_sf"/>
</dbReference>
<dbReference type="OMA" id="WEHEAHY"/>
<dbReference type="Pfam" id="PF00441">
    <property type="entry name" value="Acyl-CoA_dh_1"/>
    <property type="match status" value="1"/>
</dbReference>
<evidence type="ECO:0000256" key="4">
    <source>
        <dbReference type="ARBA" id="ARBA00022827"/>
    </source>
</evidence>
<dbReference type="GO" id="GO:0050660">
    <property type="term" value="F:flavin adenine dinucleotide binding"/>
    <property type="evidence" value="ECO:0007669"/>
    <property type="project" value="InterPro"/>
</dbReference>
<dbReference type="PANTHER" id="PTHR43884">
    <property type="entry name" value="ACYL-COA DEHYDROGENASE"/>
    <property type="match status" value="1"/>
</dbReference>
<reference evidence="8 9" key="1">
    <citation type="journal article" date="2016" name="Genome Announc.">
        <title>Draft Genome Sequences of Five Rapidly Growing Mycobacterium Species, M. thermoresistibile, M. fortuitum subsp. acetamidolyticum, M. canariasense, M. brisbanense, and M. novocastrense.</title>
        <authorList>
            <person name="Katahira K."/>
            <person name="Ogura Y."/>
            <person name="Gotoh Y."/>
            <person name="Hayashi T."/>
        </authorList>
    </citation>
    <scope>NUCLEOTIDE SEQUENCE [LARGE SCALE GENOMIC DNA]</scope>
    <source>
        <strain evidence="8 9">JCM6362</strain>
    </source>
</reference>
<reference evidence="9" key="2">
    <citation type="submission" date="2016-02" db="EMBL/GenBank/DDBJ databases">
        <title>Draft genome sequence of five rapidly growing Mycobacterium species.</title>
        <authorList>
            <person name="Katahira K."/>
            <person name="Gotou Y."/>
            <person name="Iida K."/>
            <person name="Ogura Y."/>
            <person name="Hayashi T."/>
        </authorList>
    </citation>
    <scope>NUCLEOTIDE SEQUENCE [LARGE SCALE GENOMIC DNA]</scope>
    <source>
        <strain evidence="9">JCM6362</strain>
    </source>
</reference>
<name>A0A100XC77_MYCTH</name>
<evidence type="ECO:0000256" key="5">
    <source>
        <dbReference type="ARBA" id="ARBA00023002"/>
    </source>
</evidence>
<dbReference type="Gene3D" id="1.10.540.10">
    <property type="entry name" value="Acyl-CoA dehydrogenase/oxidase, N-terminal domain"/>
    <property type="match status" value="1"/>
</dbReference>
<sequence length="368" mass="39623">MAPNAERDELRSVVRKLLSQLASHEDVRRATETERGWSPELWATMHDEMSFGAMAVPEARDGAGFGLRELAAVLEETGRALVSEPFLTAAVAVQAVTLADADEVGAEWLPALMSGETVAGADLRSPAPVTVTADTATGSLTNVAHGGSLDVLVIAATEAGAAGLYLVDLRAPEVKRQRLQCLDTTRPCATVTFEAAPARRLVGPDRFGPVLSRLRDFQAAALAAEHVGIIDRLLSTTREYLMTRRQFDRPLASFQAIKHRLADLLVDSERSRSAAEYAAEAWDQSTDDAPLAAAVASAVCTDAVIRTAHEAIQLHGGIAFTWEHEAHYYLRRALGDEALLGSARQARARIAELVGLRADQPTEEKELT</sequence>
<evidence type="ECO:0000313" key="9">
    <source>
        <dbReference type="Proteomes" id="UP000069654"/>
    </source>
</evidence>
<evidence type="ECO:0000313" key="8">
    <source>
        <dbReference type="EMBL" id="GAT13921.1"/>
    </source>
</evidence>
<keyword evidence="3" id="KW-0285">Flavoprotein</keyword>
<evidence type="ECO:0000256" key="3">
    <source>
        <dbReference type="ARBA" id="ARBA00022630"/>
    </source>
</evidence>
<feature type="domain" description="Acyl-CoA dehydrogenase/oxidase N-terminal" evidence="7">
    <location>
        <begin position="5"/>
        <end position="116"/>
    </location>
</feature>
<dbReference type="EMBL" id="BCTB01000004">
    <property type="protein sequence ID" value="GAT13921.1"/>
    <property type="molecule type" value="Genomic_DNA"/>
</dbReference>
<dbReference type="PANTHER" id="PTHR43884:SF20">
    <property type="entry name" value="ACYL-COA DEHYDROGENASE FADE28"/>
    <property type="match status" value="1"/>
</dbReference>
<comment type="caution">
    <text evidence="8">The sequence shown here is derived from an EMBL/GenBank/DDBJ whole genome shotgun (WGS) entry which is preliminary data.</text>
</comment>
<keyword evidence="4" id="KW-0274">FAD</keyword>
<accession>A0A100XC77</accession>
<gene>
    <name evidence="8" type="ORF">RMCT_0892</name>
</gene>
<dbReference type="GO" id="GO:0003995">
    <property type="term" value="F:acyl-CoA dehydrogenase activity"/>
    <property type="evidence" value="ECO:0007669"/>
    <property type="project" value="TreeGrafter"/>
</dbReference>
<dbReference type="Proteomes" id="UP000069654">
    <property type="component" value="Unassembled WGS sequence"/>
</dbReference>
<protein>
    <submittedName>
        <fullName evidence="8">Acyl-CoA dehydrogenase</fullName>
    </submittedName>
</protein>
<keyword evidence="5" id="KW-0560">Oxidoreductase</keyword>
<proteinExistence type="inferred from homology"/>
<evidence type="ECO:0000259" key="7">
    <source>
        <dbReference type="Pfam" id="PF02771"/>
    </source>
</evidence>
<evidence type="ECO:0000259" key="6">
    <source>
        <dbReference type="Pfam" id="PF00441"/>
    </source>
</evidence>
<comment type="cofactor">
    <cofactor evidence="1">
        <name>FAD</name>
        <dbReference type="ChEBI" id="CHEBI:57692"/>
    </cofactor>
</comment>
<dbReference type="SUPFAM" id="SSF56645">
    <property type="entry name" value="Acyl-CoA dehydrogenase NM domain-like"/>
    <property type="match status" value="1"/>
</dbReference>
<dbReference type="STRING" id="1797.RMCT_0892"/>
<dbReference type="InterPro" id="IPR013786">
    <property type="entry name" value="AcylCoA_DH/ox_N"/>
</dbReference>